<feature type="region of interest" description="Disordered" evidence="12">
    <location>
        <begin position="543"/>
        <end position="566"/>
    </location>
</feature>
<dbReference type="InterPro" id="IPR011162">
    <property type="entry name" value="MHC_I/II-like_Ag-recog"/>
</dbReference>
<dbReference type="RefSeq" id="XP_054831729.1">
    <property type="nucleotide sequence ID" value="XM_054975754.1"/>
</dbReference>
<feature type="disulfide bond" evidence="11">
    <location>
        <begin position="83"/>
        <end position="101"/>
    </location>
</feature>
<dbReference type="PROSITE" id="PS00290">
    <property type="entry name" value="IG_MHC"/>
    <property type="match status" value="2"/>
</dbReference>
<feature type="domain" description="Ig-like" evidence="15">
    <location>
        <begin position="327"/>
        <end position="402"/>
    </location>
</feature>
<feature type="disulfide bond" evidence="11">
    <location>
        <begin position="59"/>
        <end position="74"/>
    </location>
</feature>
<dbReference type="InterPro" id="IPR037055">
    <property type="entry name" value="MHC_I-like_Ag-recog_sf"/>
</dbReference>
<feature type="disulfide bond" evidence="11">
    <location>
        <begin position="47"/>
        <end position="65"/>
    </location>
</feature>
<evidence type="ECO:0000256" key="6">
    <source>
        <dbReference type="ARBA" id="ARBA00022859"/>
    </source>
</evidence>
<dbReference type="SUPFAM" id="SSF57424">
    <property type="entry name" value="LDL receptor-like module"/>
    <property type="match status" value="3"/>
</dbReference>
<evidence type="ECO:0000256" key="12">
    <source>
        <dbReference type="SAM" id="MobiDB-lite"/>
    </source>
</evidence>
<dbReference type="RefSeq" id="XP_054831728.1">
    <property type="nucleotide sequence ID" value="XM_054975753.1"/>
</dbReference>
<dbReference type="InterPro" id="IPR036179">
    <property type="entry name" value="Ig-like_dom_sf"/>
</dbReference>
<accession>A0AA97J6C1</accession>
<dbReference type="InterPro" id="IPR003006">
    <property type="entry name" value="Ig/MHC_CS"/>
</dbReference>
<evidence type="ECO:0000256" key="8">
    <source>
        <dbReference type="ARBA" id="ARBA00023136"/>
    </source>
</evidence>
<keyword evidence="3 13" id="KW-0812">Transmembrane</keyword>
<evidence type="ECO:0000256" key="13">
    <source>
        <dbReference type="SAM" id="Phobius"/>
    </source>
</evidence>
<keyword evidence="6" id="KW-0391">Immunity</keyword>
<reference evidence="17 18" key="1">
    <citation type="submission" date="2025-04" db="UniProtKB">
        <authorList>
            <consortium name="RefSeq"/>
        </authorList>
    </citation>
    <scope>IDENTIFICATION</scope>
    <source>
        <tissue evidence="17 18">Blood</tissue>
    </source>
</reference>
<dbReference type="CDD" id="cd07698">
    <property type="entry name" value="IgC1_MHC_I_alpha3"/>
    <property type="match status" value="1"/>
</dbReference>
<feature type="chain" id="PRO_5044705520" evidence="14">
    <location>
        <begin position="25"/>
        <end position="566"/>
    </location>
</feature>
<dbReference type="GO" id="GO:0006955">
    <property type="term" value="P:immune response"/>
    <property type="evidence" value="ECO:0007669"/>
    <property type="project" value="TreeGrafter"/>
</dbReference>
<comment type="caution">
    <text evidence="11">Lacks conserved residue(s) required for the propagation of feature annotation.</text>
</comment>
<dbReference type="FunFam" id="4.10.400.10:FF:000034">
    <property type="entry name" value="Low-density lipoprotein receptor-related protein 2"/>
    <property type="match status" value="2"/>
</dbReference>
<dbReference type="AlphaFoldDB" id="A0AA97J6C1"/>
<feature type="disulfide bond" evidence="11">
    <location>
        <begin position="112"/>
        <end position="124"/>
    </location>
</feature>
<sequence length="566" mass="64536">MALNRWPLLVLGTAALVLSGGCSGDRCKDGGDERLCSHPCSGDKFSCKNSLCIFKNWSCDGENDCGDGSDEANCACTSHPFTCNNGRCIDSDLICDGNEDCGDGSDEANCACTSHQFKCKSGRCIDPELVCDGDDDCLDDSDESENLCAIQGSATHSLFYFITVGTELSQGVPLFMEEGYVDDQPIEYFDIQTGRILPRVPWMKENLRHQYWETLVRDMRRNVTEFTYILLMMQKRFSGPGRLHTLQCIQGCELSEDQTKRRYYHLEAHNGREVKTLDKDSPSRKRRRDELLCQLLKERILPIRECIKALKRFMDYRSRAVQRKEPPTVEVTYKKDLEALVCRVYGFYPKKISATWWKNGALWEQETLRRGVVPNSDGTYHAWLTIQIEPKDKRRYRCHVEHAAVWGPLVVVLEQPEPPEVKVTRKLRTNQLETLTCQIYGFYPKEINATWKKDGEVWKQNTLRGNVTLNSEETYQTWLSIEINPEDRECYRCRVEHAGLLEPLDVAWQEPDSAWPIVGGVLGAVAALLVLAGILWYIKKPRNPREASSKKNSGDFRATYKAASSE</sequence>
<dbReference type="PROSITE" id="PS50068">
    <property type="entry name" value="LDLRA_2"/>
    <property type="match status" value="3"/>
</dbReference>
<feature type="disulfide bond" evidence="11">
    <location>
        <begin position="95"/>
        <end position="110"/>
    </location>
</feature>
<dbReference type="InterPro" id="IPR036055">
    <property type="entry name" value="LDL_receptor-like_sf"/>
</dbReference>
<dbReference type="SUPFAM" id="SSF54452">
    <property type="entry name" value="MHC antigen-recognition domain"/>
    <property type="match status" value="1"/>
</dbReference>
<dbReference type="SUPFAM" id="SSF48726">
    <property type="entry name" value="Immunoglobulin"/>
    <property type="match status" value="2"/>
</dbReference>
<dbReference type="GO" id="GO:0009897">
    <property type="term" value="C:external side of plasma membrane"/>
    <property type="evidence" value="ECO:0007669"/>
    <property type="project" value="TreeGrafter"/>
</dbReference>
<dbReference type="KEGG" id="emc:129327263"/>
<organism evidence="16 18">
    <name type="scientific">Eublepharis macularius</name>
    <name type="common">Leopard gecko</name>
    <name type="synonym">Cyrtodactylus macularius</name>
    <dbReference type="NCBI Taxonomy" id="481883"/>
    <lineage>
        <taxon>Eukaryota</taxon>
        <taxon>Metazoa</taxon>
        <taxon>Chordata</taxon>
        <taxon>Craniata</taxon>
        <taxon>Vertebrata</taxon>
        <taxon>Euteleostomi</taxon>
        <taxon>Lepidosauria</taxon>
        <taxon>Squamata</taxon>
        <taxon>Bifurcata</taxon>
        <taxon>Gekkota</taxon>
        <taxon>Eublepharidae</taxon>
        <taxon>Eublepharinae</taxon>
        <taxon>Eublepharis</taxon>
    </lineage>
</organism>
<feature type="disulfide bond" evidence="11">
    <location>
        <begin position="76"/>
        <end position="88"/>
    </location>
</feature>
<dbReference type="Pfam" id="PF00057">
    <property type="entry name" value="Ldl_recept_a"/>
    <property type="match status" value="3"/>
</dbReference>
<dbReference type="PRINTS" id="PR00261">
    <property type="entry name" value="LDLRECEPTOR"/>
</dbReference>
<dbReference type="CDD" id="cd00112">
    <property type="entry name" value="LDLa"/>
    <property type="match status" value="2"/>
</dbReference>
<dbReference type="InterPro" id="IPR003597">
    <property type="entry name" value="Ig_C1-set"/>
</dbReference>
<dbReference type="Pfam" id="PF07654">
    <property type="entry name" value="C1-set"/>
    <property type="match status" value="2"/>
</dbReference>
<feature type="transmembrane region" description="Helical" evidence="13">
    <location>
        <begin position="514"/>
        <end position="538"/>
    </location>
</feature>
<dbReference type="Pfam" id="PF00129">
    <property type="entry name" value="MHC_I"/>
    <property type="match status" value="1"/>
</dbReference>
<keyword evidence="5" id="KW-0677">Repeat</keyword>
<evidence type="ECO:0000313" key="16">
    <source>
        <dbReference type="Proteomes" id="UP001190640"/>
    </source>
</evidence>
<keyword evidence="16" id="KW-1185">Reference proteome</keyword>
<evidence type="ECO:0000259" key="15">
    <source>
        <dbReference type="PROSITE" id="PS50835"/>
    </source>
</evidence>
<keyword evidence="7 13" id="KW-1133">Transmembrane helix</keyword>
<name>A0AA97J6C1_EUBMA</name>
<dbReference type="InterPro" id="IPR023415">
    <property type="entry name" value="LDLR_class-A_CS"/>
</dbReference>
<evidence type="ECO:0000256" key="4">
    <source>
        <dbReference type="ARBA" id="ARBA00022729"/>
    </source>
</evidence>
<dbReference type="Gene3D" id="3.30.500.10">
    <property type="entry name" value="MHC class I-like antigen recognition-like"/>
    <property type="match status" value="1"/>
</dbReference>
<evidence type="ECO:0000256" key="5">
    <source>
        <dbReference type="ARBA" id="ARBA00022737"/>
    </source>
</evidence>
<dbReference type="InterPro" id="IPR002172">
    <property type="entry name" value="LDrepeatLR_classA_rpt"/>
</dbReference>
<dbReference type="SMART" id="SM00192">
    <property type="entry name" value="LDLa"/>
    <property type="match status" value="3"/>
</dbReference>
<evidence type="ECO:0000313" key="17">
    <source>
        <dbReference type="RefSeq" id="XP_054831728.1"/>
    </source>
</evidence>
<dbReference type="GO" id="GO:0042612">
    <property type="term" value="C:MHC class I protein complex"/>
    <property type="evidence" value="ECO:0007669"/>
    <property type="project" value="UniProtKB-KW"/>
</dbReference>
<feature type="disulfide bond" evidence="11">
    <location>
        <begin position="40"/>
        <end position="52"/>
    </location>
</feature>
<dbReference type="GO" id="GO:0005615">
    <property type="term" value="C:extracellular space"/>
    <property type="evidence" value="ECO:0007669"/>
    <property type="project" value="TreeGrafter"/>
</dbReference>
<evidence type="ECO:0000256" key="3">
    <source>
        <dbReference type="ARBA" id="ARBA00022692"/>
    </source>
</evidence>
<dbReference type="InterPro" id="IPR013783">
    <property type="entry name" value="Ig-like_fold"/>
</dbReference>
<evidence type="ECO:0000256" key="11">
    <source>
        <dbReference type="PROSITE-ProRule" id="PRU00124"/>
    </source>
</evidence>
<evidence type="ECO:0000256" key="9">
    <source>
        <dbReference type="ARBA" id="ARBA00023157"/>
    </source>
</evidence>
<dbReference type="InterPro" id="IPR050208">
    <property type="entry name" value="MHC_class-I_related"/>
</dbReference>
<feature type="compositionally biased region" description="Basic and acidic residues" evidence="12">
    <location>
        <begin position="543"/>
        <end position="554"/>
    </location>
</feature>
<feature type="disulfide bond" evidence="11">
    <location>
        <begin position="119"/>
        <end position="137"/>
    </location>
</feature>
<evidence type="ECO:0000256" key="10">
    <source>
        <dbReference type="ARBA" id="ARBA00023180"/>
    </source>
</evidence>
<dbReference type="Gene3D" id="4.10.400.10">
    <property type="entry name" value="Low-density Lipoprotein Receptor"/>
    <property type="match status" value="3"/>
</dbReference>
<feature type="domain" description="Ig-like" evidence="15">
    <location>
        <begin position="419"/>
        <end position="507"/>
    </location>
</feature>
<dbReference type="InterPro" id="IPR007110">
    <property type="entry name" value="Ig-like_dom"/>
</dbReference>
<dbReference type="GO" id="GO:0002474">
    <property type="term" value="P:antigen processing and presentation of peptide antigen via MHC class I"/>
    <property type="evidence" value="ECO:0007669"/>
    <property type="project" value="UniProtKB-KW"/>
</dbReference>
<dbReference type="SMART" id="SM00407">
    <property type="entry name" value="IGc1"/>
    <property type="match status" value="2"/>
</dbReference>
<dbReference type="PANTHER" id="PTHR16675">
    <property type="entry name" value="MHC CLASS I-RELATED"/>
    <property type="match status" value="1"/>
</dbReference>
<dbReference type="InterPro" id="IPR011161">
    <property type="entry name" value="MHC_I-like_Ag-recog"/>
</dbReference>
<dbReference type="PROSITE" id="PS01209">
    <property type="entry name" value="LDLRA_1"/>
    <property type="match status" value="1"/>
</dbReference>
<feature type="signal peptide" evidence="14">
    <location>
        <begin position="1"/>
        <end position="24"/>
    </location>
</feature>
<dbReference type="Gene3D" id="2.60.40.10">
    <property type="entry name" value="Immunoglobulins"/>
    <property type="match status" value="2"/>
</dbReference>
<keyword evidence="2" id="KW-0490">MHC I</keyword>
<keyword evidence="10" id="KW-0325">Glycoprotein</keyword>
<keyword evidence="9 11" id="KW-1015">Disulfide bond</keyword>
<gene>
    <name evidence="17 18" type="primary">LOC129327263</name>
</gene>
<keyword evidence="4 14" id="KW-0732">Signal</keyword>
<protein>
    <submittedName>
        <fullName evidence="17 18">Major histocompatibility complex class I-related gene protein-like</fullName>
    </submittedName>
</protein>
<proteinExistence type="predicted"/>
<comment type="subcellular location">
    <subcellularLocation>
        <location evidence="1">Membrane</location>
        <topology evidence="1">Single-pass type I membrane protein</topology>
    </subcellularLocation>
</comment>
<evidence type="ECO:0000256" key="14">
    <source>
        <dbReference type="SAM" id="SignalP"/>
    </source>
</evidence>
<evidence type="ECO:0000313" key="18">
    <source>
        <dbReference type="RefSeq" id="XP_054831729.1"/>
    </source>
</evidence>
<evidence type="ECO:0000256" key="7">
    <source>
        <dbReference type="ARBA" id="ARBA00022989"/>
    </source>
</evidence>
<dbReference type="PROSITE" id="PS50835">
    <property type="entry name" value="IG_LIKE"/>
    <property type="match status" value="2"/>
</dbReference>
<dbReference type="GeneID" id="129327263"/>
<dbReference type="Proteomes" id="UP001190640">
    <property type="component" value="Chromosome 4"/>
</dbReference>
<dbReference type="FunFam" id="2.60.40.10:FF:000204">
    <property type="entry name" value="Major histocompatibility complex, class I-related protein"/>
    <property type="match status" value="2"/>
</dbReference>
<evidence type="ECO:0000256" key="1">
    <source>
        <dbReference type="ARBA" id="ARBA00004479"/>
    </source>
</evidence>
<dbReference type="PANTHER" id="PTHR16675:SF242">
    <property type="entry name" value="MAJOR HISTOCOMPATIBILITY COMPLEX CLASS I-RELATED GENE PROTEIN"/>
    <property type="match status" value="1"/>
</dbReference>
<dbReference type="PROSITE" id="PS51257">
    <property type="entry name" value="PROKAR_LIPOPROTEIN"/>
    <property type="match status" value="1"/>
</dbReference>
<evidence type="ECO:0000256" key="2">
    <source>
        <dbReference type="ARBA" id="ARBA00022451"/>
    </source>
</evidence>
<keyword evidence="8 13" id="KW-0472">Membrane</keyword>